<evidence type="ECO:0000256" key="2">
    <source>
        <dbReference type="SAM" id="Phobius"/>
    </source>
</evidence>
<feature type="transmembrane region" description="Helical" evidence="2">
    <location>
        <begin position="117"/>
        <end position="139"/>
    </location>
</feature>
<keyword evidence="2" id="KW-0472">Membrane</keyword>
<keyword evidence="2" id="KW-0812">Transmembrane</keyword>
<evidence type="ECO:0000313" key="3">
    <source>
        <dbReference type="EMBL" id="CAL8139258.1"/>
    </source>
</evidence>
<accession>A0ABP1RYS1</accession>
<proteinExistence type="predicted"/>
<keyword evidence="2" id="KW-1133">Transmembrane helix</keyword>
<sequence length="149" mass="16968">MSREIALKATRSFIPPPRQPVKRLPPDVPRSPSQLAINKLIEEKRQRILEFQESQGDIHAQQQYQEQAPYHYETGEATRDNVDSPSLRGSLEEAGGVPAPPNRDRVDRFGNPVRQCIIFLGVGFICMILFIIFAFALPITTVNFFSERF</sequence>
<feature type="region of interest" description="Disordered" evidence="1">
    <location>
        <begin position="1"/>
        <end position="32"/>
    </location>
</feature>
<evidence type="ECO:0000313" key="4">
    <source>
        <dbReference type="Proteomes" id="UP001642540"/>
    </source>
</evidence>
<comment type="caution">
    <text evidence="3">The sequence shown here is derived from an EMBL/GenBank/DDBJ whole genome shotgun (WGS) entry which is preliminary data.</text>
</comment>
<dbReference type="EMBL" id="CAXLJM020000124">
    <property type="protein sequence ID" value="CAL8139258.1"/>
    <property type="molecule type" value="Genomic_DNA"/>
</dbReference>
<name>A0ABP1RYS1_9HEXA</name>
<feature type="compositionally biased region" description="Polar residues" evidence="1">
    <location>
        <begin position="57"/>
        <end position="66"/>
    </location>
</feature>
<protein>
    <submittedName>
        <fullName evidence="3">Uncharacterized protein</fullName>
    </submittedName>
</protein>
<feature type="compositionally biased region" description="Basic and acidic residues" evidence="1">
    <location>
        <begin position="73"/>
        <end position="82"/>
    </location>
</feature>
<dbReference type="Proteomes" id="UP001642540">
    <property type="component" value="Unassembled WGS sequence"/>
</dbReference>
<evidence type="ECO:0000256" key="1">
    <source>
        <dbReference type="SAM" id="MobiDB-lite"/>
    </source>
</evidence>
<feature type="region of interest" description="Disordered" evidence="1">
    <location>
        <begin position="57"/>
        <end position="103"/>
    </location>
</feature>
<keyword evidence="4" id="KW-1185">Reference proteome</keyword>
<reference evidence="3 4" key="1">
    <citation type="submission" date="2024-08" db="EMBL/GenBank/DDBJ databases">
        <authorList>
            <person name="Cucini C."/>
            <person name="Frati F."/>
        </authorList>
    </citation>
    <scope>NUCLEOTIDE SEQUENCE [LARGE SCALE GENOMIC DNA]</scope>
</reference>
<organism evidence="3 4">
    <name type="scientific">Orchesella dallaii</name>
    <dbReference type="NCBI Taxonomy" id="48710"/>
    <lineage>
        <taxon>Eukaryota</taxon>
        <taxon>Metazoa</taxon>
        <taxon>Ecdysozoa</taxon>
        <taxon>Arthropoda</taxon>
        <taxon>Hexapoda</taxon>
        <taxon>Collembola</taxon>
        <taxon>Entomobryomorpha</taxon>
        <taxon>Entomobryoidea</taxon>
        <taxon>Orchesellidae</taxon>
        <taxon>Orchesellinae</taxon>
        <taxon>Orchesella</taxon>
    </lineage>
</organism>
<gene>
    <name evidence="3" type="ORF">ODALV1_LOCUS27753</name>
</gene>